<name>A0A0U5AS51_9BACL</name>
<evidence type="ECO:0000313" key="1">
    <source>
        <dbReference type="EMBL" id="BAU26641.1"/>
    </source>
</evidence>
<sequence>MSIAWGALLLRSLFFMCIFVESEAWWWEERREKPFASVRLAEKCQLSAPESPVNSPAKEDPRCLFRKGCRQRPVHRSSSARESRTVHASLQGVPSDRCLPSLLLHYMLIKSKLITFIFDVLYFPCSFFADMVLWYYVKIDQRKKETAYG</sequence>
<protein>
    <submittedName>
        <fullName evidence="1">Uncharacterized protein</fullName>
    </submittedName>
</protein>
<proteinExistence type="predicted"/>
<dbReference type="Proteomes" id="UP000217696">
    <property type="component" value="Chromosome"/>
</dbReference>
<organism evidence="1 2">
    <name type="scientific">Aneurinibacillus soli</name>
    <dbReference type="NCBI Taxonomy" id="1500254"/>
    <lineage>
        <taxon>Bacteria</taxon>
        <taxon>Bacillati</taxon>
        <taxon>Bacillota</taxon>
        <taxon>Bacilli</taxon>
        <taxon>Bacillales</taxon>
        <taxon>Paenibacillaceae</taxon>
        <taxon>Aneurinibacillus group</taxon>
        <taxon>Aneurinibacillus</taxon>
    </lineage>
</organism>
<dbReference type="EMBL" id="AP017312">
    <property type="protein sequence ID" value="BAU26641.1"/>
    <property type="molecule type" value="Genomic_DNA"/>
</dbReference>
<keyword evidence="2" id="KW-1185">Reference proteome</keyword>
<dbReference type="AlphaFoldDB" id="A0A0U5AS51"/>
<reference evidence="1 2" key="1">
    <citation type="submission" date="2015-12" db="EMBL/GenBank/DDBJ databases">
        <title>Genome sequence of Aneurinibacillus soli.</title>
        <authorList>
            <person name="Lee J.S."/>
            <person name="Lee K.C."/>
            <person name="Kim K.K."/>
            <person name="Lee B.W."/>
        </authorList>
    </citation>
    <scope>NUCLEOTIDE SEQUENCE [LARGE SCALE GENOMIC DNA]</scope>
    <source>
        <strain evidence="1 2">CB4</strain>
    </source>
</reference>
<dbReference type="KEGG" id="asoc:CB4_00782"/>
<evidence type="ECO:0000313" key="2">
    <source>
        <dbReference type="Proteomes" id="UP000217696"/>
    </source>
</evidence>
<gene>
    <name evidence="1" type="ORF">CB4_00782</name>
</gene>
<accession>A0A0U5AS51</accession>